<evidence type="ECO:0000313" key="2">
    <source>
        <dbReference type="Proteomes" id="UP001148838"/>
    </source>
</evidence>
<protein>
    <recommendedName>
        <fullName evidence="3">Reverse transcriptase domain-containing protein</fullName>
    </recommendedName>
</protein>
<accession>A0ABQ8TNK0</accession>
<keyword evidence="2" id="KW-1185">Reference proteome</keyword>
<proteinExistence type="predicted"/>
<reference evidence="1 2" key="1">
    <citation type="journal article" date="2022" name="Allergy">
        <title>Genome assembly and annotation of Periplaneta americana reveal a comprehensive cockroach allergen profile.</title>
        <authorList>
            <person name="Wang L."/>
            <person name="Xiong Q."/>
            <person name="Saelim N."/>
            <person name="Wang L."/>
            <person name="Nong W."/>
            <person name="Wan A.T."/>
            <person name="Shi M."/>
            <person name="Liu X."/>
            <person name="Cao Q."/>
            <person name="Hui J.H.L."/>
            <person name="Sookrung N."/>
            <person name="Leung T.F."/>
            <person name="Tungtrongchitr A."/>
            <person name="Tsui S.K.W."/>
        </authorList>
    </citation>
    <scope>NUCLEOTIDE SEQUENCE [LARGE SCALE GENOMIC DNA]</scope>
    <source>
        <strain evidence="1">PWHHKU_190912</strain>
    </source>
</reference>
<dbReference type="Proteomes" id="UP001148838">
    <property type="component" value="Unassembled WGS sequence"/>
</dbReference>
<comment type="caution">
    <text evidence="1">The sequence shown here is derived from an EMBL/GenBank/DDBJ whole genome shotgun (WGS) entry which is preliminary data.</text>
</comment>
<dbReference type="EMBL" id="JAJSOF020000005">
    <property type="protein sequence ID" value="KAJ4447438.1"/>
    <property type="molecule type" value="Genomic_DNA"/>
</dbReference>
<organism evidence="1 2">
    <name type="scientific">Periplaneta americana</name>
    <name type="common">American cockroach</name>
    <name type="synonym">Blatta americana</name>
    <dbReference type="NCBI Taxonomy" id="6978"/>
    <lineage>
        <taxon>Eukaryota</taxon>
        <taxon>Metazoa</taxon>
        <taxon>Ecdysozoa</taxon>
        <taxon>Arthropoda</taxon>
        <taxon>Hexapoda</taxon>
        <taxon>Insecta</taxon>
        <taxon>Pterygota</taxon>
        <taxon>Neoptera</taxon>
        <taxon>Polyneoptera</taxon>
        <taxon>Dictyoptera</taxon>
        <taxon>Blattodea</taxon>
        <taxon>Blattoidea</taxon>
        <taxon>Blattidae</taxon>
        <taxon>Blattinae</taxon>
        <taxon>Periplaneta</taxon>
    </lineage>
</organism>
<evidence type="ECO:0000313" key="1">
    <source>
        <dbReference type="EMBL" id="KAJ4447438.1"/>
    </source>
</evidence>
<gene>
    <name evidence="1" type="ORF">ANN_09445</name>
</gene>
<evidence type="ECO:0008006" key="3">
    <source>
        <dbReference type="Google" id="ProtNLM"/>
    </source>
</evidence>
<sequence>MLGENPKTIRESTEFLLEASKAIGLEVNHEKTKLSKFVMKLLKTGNNDEMEKGNRSNCDLAARIQTICRRYGNRKPQFQVTQSAH</sequence>
<name>A0ABQ8TNK0_PERAM</name>